<organism evidence="2 3">
    <name type="scientific">Magnetofaba australis IT-1</name>
    <dbReference type="NCBI Taxonomy" id="1434232"/>
    <lineage>
        <taxon>Bacteria</taxon>
        <taxon>Pseudomonadati</taxon>
        <taxon>Pseudomonadota</taxon>
        <taxon>Magnetococcia</taxon>
        <taxon>Magnetococcales</taxon>
        <taxon>Magnetococcaceae</taxon>
        <taxon>Magnetofaba</taxon>
    </lineage>
</organism>
<dbReference type="OrthoDB" id="9847047at2"/>
<dbReference type="STRING" id="1434232.MAIT1_01710"/>
<reference evidence="2 3" key="1">
    <citation type="journal article" date="2016" name="BMC Genomics">
        <title>Combined genomic and structural analyses of a cultured magnetotactic bacterium reveals its niche adaptation to a dynamic environment.</title>
        <authorList>
            <person name="Araujo A.C."/>
            <person name="Morillo V."/>
            <person name="Cypriano J."/>
            <person name="Teixeira L.C."/>
            <person name="Leao P."/>
            <person name="Lyra S."/>
            <person name="Almeida L.G."/>
            <person name="Bazylinski D.A."/>
            <person name="Vasconcellos A.T."/>
            <person name="Abreu F."/>
            <person name="Lins U."/>
        </authorList>
    </citation>
    <scope>NUCLEOTIDE SEQUENCE [LARGE SCALE GENOMIC DNA]</scope>
    <source>
        <strain evidence="2 3">IT-1</strain>
    </source>
</reference>
<protein>
    <submittedName>
        <fullName evidence="2">Uncharacterized protein</fullName>
    </submittedName>
</protein>
<dbReference type="RefSeq" id="WP_085443961.1">
    <property type="nucleotide sequence ID" value="NZ_LVJN01000020.1"/>
</dbReference>
<keyword evidence="1" id="KW-0175">Coiled coil</keyword>
<comment type="caution">
    <text evidence="2">The sequence shown here is derived from an EMBL/GenBank/DDBJ whole genome shotgun (WGS) entry which is preliminary data.</text>
</comment>
<name>A0A1Y2K0W4_9PROT</name>
<accession>A0A1Y2K0W4</accession>
<proteinExistence type="predicted"/>
<gene>
    <name evidence="2" type="ORF">MAIT1_01710</name>
</gene>
<keyword evidence="3" id="KW-1185">Reference proteome</keyword>
<dbReference type="EMBL" id="LVJN01000020">
    <property type="protein sequence ID" value="OSM01690.1"/>
    <property type="molecule type" value="Genomic_DNA"/>
</dbReference>
<feature type="coiled-coil region" evidence="1">
    <location>
        <begin position="49"/>
        <end position="76"/>
    </location>
</feature>
<dbReference type="AlphaFoldDB" id="A0A1Y2K0W4"/>
<evidence type="ECO:0000313" key="2">
    <source>
        <dbReference type="EMBL" id="OSM01690.1"/>
    </source>
</evidence>
<dbReference type="Proteomes" id="UP000194003">
    <property type="component" value="Unassembled WGS sequence"/>
</dbReference>
<evidence type="ECO:0000256" key="1">
    <source>
        <dbReference type="SAM" id="Coils"/>
    </source>
</evidence>
<evidence type="ECO:0000313" key="3">
    <source>
        <dbReference type="Proteomes" id="UP000194003"/>
    </source>
</evidence>
<sequence>MVHNNDHKHVEQEPDEETLELIALGLDAQLSPEQMRRLYRATAANPLPTAQAMGEMADLEEALDDLRAQAQQARPATDLAQRIETALAAQTVARPAGVLQRLFDWLRHPQGLSIQPMSFIGGGAVAALALTLAAPVVIQQTGITESPRLEVSEVSFEEARTRDVDWTSRFIVFPGQSMRLDLNAEGDRPMVLQFEAAQPTPIMVQHEAPGARRDAARALVVNGIHYVTLRNPQPGDRVAIRNRGEAPVLVYAQSSGAQTSIAEDGSQHL</sequence>